<dbReference type="AlphaFoldDB" id="A0AAN6WP78"/>
<feature type="transmembrane region" description="Helical" evidence="7">
    <location>
        <begin position="239"/>
        <end position="258"/>
    </location>
</feature>
<proteinExistence type="inferred from homology"/>
<feature type="transmembrane region" description="Helical" evidence="7">
    <location>
        <begin position="78"/>
        <end position="99"/>
    </location>
</feature>
<evidence type="ECO:0000313" key="9">
    <source>
        <dbReference type="EMBL" id="KAK4185580.1"/>
    </source>
</evidence>
<feature type="region of interest" description="Disordered" evidence="6">
    <location>
        <begin position="1"/>
        <end position="20"/>
    </location>
</feature>
<accession>A0AAN6WP78</accession>
<evidence type="ECO:0000256" key="7">
    <source>
        <dbReference type="SAM" id="Phobius"/>
    </source>
</evidence>
<feature type="transmembrane region" description="Helical" evidence="7">
    <location>
        <begin position="47"/>
        <end position="66"/>
    </location>
</feature>
<reference evidence="9" key="2">
    <citation type="submission" date="2023-05" db="EMBL/GenBank/DDBJ databases">
        <authorList>
            <consortium name="Lawrence Berkeley National Laboratory"/>
            <person name="Steindorff A."/>
            <person name="Hensen N."/>
            <person name="Bonometti L."/>
            <person name="Westerberg I."/>
            <person name="Brannstrom I.O."/>
            <person name="Guillou S."/>
            <person name="Cros-Aarteil S."/>
            <person name="Calhoun S."/>
            <person name="Haridas S."/>
            <person name="Kuo A."/>
            <person name="Mondo S."/>
            <person name="Pangilinan J."/>
            <person name="Riley R."/>
            <person name="Labutti K."/>
            <person name="Andreopoulos B."/>
            <person name="Lipzen A."/>
            <person name="Chen C."/>
            <person name="Yanf M."/>
            <person name="Daum C."/>
            <person name="Ng V."/>
            <person name="Clum A."/>
            <person name="Ohm R."/>
            <person name="Martin F."/>
            <person name="Silar P."/>
            <person name="Natvig D."/>
            <person name="Lalanne C."/>
            <person name="Gautier V."/>
            <person name="Ament-Velasquez S.L."/>
            <person name="Kruys A."/>
            <person name="Hutchinson M.I."/>
            <person name="Powell A.J."/>
            <person name="Barry K."/>
            <person name="Miller A.N."/>
            <person name="Grigoriev I.V."/>
            <person name="Debuchy R."/>
            <person name="Gladieux P."/>
            <person name="Thoren M.H."/>
            <person name="Johannesson H."/>
        </authorList>
    </citation>
    <scope>NUCLEOTIDE SEQUENCE</scope>
    <source>
        <strain evidence="9">PSN309</strain>
    </source>
</reference>
<sequence length="385" mass="42487">MSSTFSGNNTEPDRGNGTGFGSGGGGGGNGFFFNRLRNDDLGPTTRVSVWVLAGASLMFVLMRVYCKVIRHRKLHADDYFCIAAWLALLGSAICINLAIDLGYGKHVWQIPFRNLNDMFLIGQITVTLAICSQAWSKTSFAISLLMISDGIHGKTRVFIWFAIVSMNLLFGVGAMLFWIGCTPLEKAWHPFMRGTCWSPNVIITYNVFTSAYSGVMDLVLAIIPWKIIMNLQMQTREKIGVALAMSMGIHSAAASAFIKCASLPELGGRDFPRRKPIGFAEERKTLTDVRIDDGVTLVIWGNAEAAVTIMAASVPLLRALVRTVGRPKKRGQYAYYSGGRSRRNMTGTERSSRRVYYNKPRRDLVTMTGSTWTTTTTGSRDSSRV</sequence>
<feature type="transmembrane region" description="Helical" evidence="7">
    <location>
        <begin position="200"/>
        <end position="227"/>
    </location>
</feature>
<comment type="subcellular location">
    <subcellularLocation>
        <location evidence="1">Membrane</location>
        <topology evidence="1">Multi-pass membrane protein</topology>
    </subcellularLocation>
</comment>
<evidence type="ECO:0000256" key="6">
    <source>
        <dbReference type="SAM" id="MobiDB-lite"/>
    </source>
</evidence>
<evidence type="ECO:0000256" key="3">
    <source>
        <dbReference type="ARBA" id="ARBA00022989"/>
    </source>
</evidence>
<evidence type="ECO:0000313" key="10">
    <source>
        <dbReference type="Proteomes" id="UP001302126"/>
    </source>
</evidence>
<keyword evidence="3 7" id="KW-1133">Transmembrane helix</keyword>
<feature type="transmembrane region" description="Helical" evidence="7">
    <location>
        <begin position="297"/>
        <end position="321"/>
    </location>
</feature>
<comment type="similarity">
    <text evidence="5">Belongs to the SAT4 family.</text>
</comment>
<feature type="domain" description="Rhodopsin" evidence="8">
    <location>
        <begin position="62"/>
        <end position="322"/>
    </location>
</feature>
<evidence type="ECO:0000256" key="1">
    <source>
        <dbReference type="ARBA" id="ARBA00004141"/>
    </source>
</evidence>
<protein>
    <recommendedName>
        <fullName evidence="8">Rhodopsin domain-containing protein</fullName>
    </recommendedName>
</protein>
<feature type="transmembrane region" description="Helical" evidence="7">
    <location>
        <begin position="157"/>
        <end position="180"/>
    </location>
</feature>
<dbReference type="InterPro" id="IPR049326">
    <property type="entry name" value="Rhodopsin_dom_fungi"/>
</dbReference>
<comment type="caution">
    <text evidence="9">The sequence shown here is derived from an EMBL/GenBank/DDBJ whole genome shotgun (WGS) entry which is preliminary data.</text>
</comment>
<dbReference type="InterPro" id="IPR052337">
    <property type="entry name" value="SAT4-like"/>
</dbReference>
<evidence type="ECO:0000256" key="2">
    <source>
        <dbReference type="ARBA" id="ARBA00022692"/>
    </source>
</evidence>
<evidence type="ECO:0000259" key="8">
    <source>
        <dbReference type="Pfam" id="PF20684"/>
    </source>
</evidence>
<reference evidence="9" key="1">
    <citation type="journal article" date="2023" name="Mol. Phylogenet. Evol.">
        <title>Genome-scale phylogeny and comparative genomics of the fungal order Sordariales.</title>
        <authorList>
            <person name="Hensen N."/>
            <person name="Bonometti L."/>
            <person name="Westerberg I."/>
            <person name="Brannstrom I.O."/>
            <person name="Guillou S."/>
            <person name="Cros-Aarteil S."/>
            <person name="Calhoun S."/>
            <person name="Haridas S."/>
            <person name="Kuo A."/>
            <person name="Mondo S."/>
            <person name="Pangilinan J."/>
            <person name="Riley R."/>
            <person name="LaButti K."/>
            <person name="Andreopoulos B."/>
            <person name="Lipzen A."/>
            <person name="Chen C."/>
            <person name="Yan M."/>
            <person name="Daum C."/>
            <person name="Ng V."/>
            <person name="Clum A."/>
            <person name="Steindorff A."/>
            <person name="Ohm R.A."/>
            <person name="Martin F."/>
            <person name="Silar P."/>
            <person name="Natvig D.O."/>
            <person name="Lalanne C."/>
            <person name="Gautier V."/>
            <person name="Ament-Velasquez S.L."/>
            <person name="Kruys A."/>
            <person name="Hutchinson M.I."/>
            <person name="Powell A.J."/>
            <person name="Barry K."/>
            <person name="Miller A.N."/>
            <person name="Grigoriev I.V."/>
            <person name="Debuchy R."/>
            <person name="Gladieux P."/>
            <person name="Hiltunen Thoren M."/>
            <person name="Johannesson H."/>
        </authorList>
    </citation>
    <scope>NUCLEOTIDE SEQUENCE</scope>
    <source>
        <strain evidence="9">PSN309</strain>
    </source>
</reference>
<dbReference type="Pfam" id="PF20684">
    <property type="entry name" value="Fung_rhodopsin"/>
    <property type="match status" value="1"/>
</dbReference>
<dbReference type="GO" id="GO:0016020">
    <property type="term" value="C:membrane"/>
    <property type="evidence" value="ECO:0007669"/>
    <property type="project" value="UniProtKB-SubCell"/>
</dbReference>
<dbReference type="PANTHER" id="PTHR33048">
    <property type="entry name" value="PTH11-LIKE INTEGRAL MEMBRANE PROTEIN (AFU_ORTHOLOGUE AFUA_5G11245)"/>
    <property type="match status" value="1"/>
</dbReference>
<keyword evidence="4 7" id="KW-0472">Membrane</keyword>
<feature type="transmembrane region" description="Helical" evidence="7">
    <location>
        <begin position="119"/>
        <end position="136"/>
    </location>
</feature>
<name>A0AAN6WP78_9PEZI</name>
<evidence type="ECO:0000256" key="4">
    <source>
        <dbReference type="ARBA" id="ARBA00023136"/>
    </source>
</evidence>
<dbReference type="Proteomes" id="UP001302126">
    <property type="component" value="Unassembled WGS sequence"/>
</dbReference>
<organism evidence="9 10">
    <name type="scientific">Podospora australis</name>
    <dbReference type="NCBI Taxonomy" id="1536484"/>
    <lineage>
        <taxon>Eukaryota</taxon>
        <taxon>Fungi</taxon>
        <taxon>Dikarya</taxon>
        <taxon>Ascomycota</taxon>
        <taxon>Pezizomycotina</taxon>
        <taxon>Sordariomycetes</taxon>
        <taxon>Sordariomycetidae</taxon>
        <taxon>Sordariales</taxon>
        <taxon>Podosporaceae</taxon>
        <taxon>Podospora</taxon>
    </lineage>
</organism>
<dbReference type="EMBL" id="MU864445">
    <property type="protein sequence ID" value="KAK4185580.1"/>
    <property type="molecule type" value="Genomic_DNA"/>
</dbReference>
<keyword evidence="10" id="KW-1185">Reference proteome</keyword>
<feature type="compositionally biased region" description="Polar residues" evidence="6">
    <location>
        <begin position="1"/>
        <end position="10"/>
    </location>
</feature>
<evidence type="ECO:0000256" key="5">
    <source>
        <dbReference type="ARBA" id="ARBA00038359"/>
    </source>
</evidence>
<keyword evidence="2 7" id="KW-0812">Transmembrane</keyword>
<gene>
    <name evidence="9" type="ORF">QBC35DRAFT_389179</name>
</gene>
<feature type="region of interest" description="Disordered" evidence="6">
    <location>
        <begin position="332"/>
        <end position="353"/>
    </location>
</feature>
<dbReference type="PANTHER" id="PTHR33048:SF42">
    <property type="entry name" value="INTEGRAL MEMBRANE PROTEIN"/>
    <property type="match status" value="1"/>
</dbReference>